<organism evidence="2 4">
    <name type="scientific">Priapulus caudatus</name>
    <name type="common">Priapulid worm</name>
    <dbReference type="NCBI Taxonomy" id="37621"/>
    <lineage>
        <taxon>Eukaryota</taxon>
        <taxon>Metazoa</taxon>
        <taxon>Ecdysozoa</taxon>
        <taxon>Scalidophora</taxon>
        <taxon>Priapulida</taxon>
        <taxon>Priapulimorpha</taxon>
        <taxon>Priapulimorphida</taxon>
        <taxon>Priapulidae</taxon>
        <taxon>Priapulus</taxon>
    </lineage>
</organism>
<name>A0ABM1EVT2_PRICU</name>
<evidence type="ECO:0000313" key="2">
    <source>
        <dbReference type="Proteomes" id="UP000695022"/>
    </source>
</evidence>
<dbReference type="RefSeq" id="XP_014676301.1">
    <property type="nucleotide sequence ID" value="XM_014820815.1"/>
</dbReference>
<accession>A0ABM1EVT2</accession>
<evidence type="ECO:0000313" key="4">
    <source>
        <dbReference type="RefSeq" id="XP_014676303.1"/>
    </source>
</evidence>
<gene>
    <name evidence="3 4" type="primary">LOC106816238</name>
</gene>
<feature type="compositionally biased region" description="Polar residues" evidence="1">
    <location>
        <begin position="397"/>
        <end position="429"/>
    </location>
</feature>
<feature type="compositionally biased region" description="Low complexity" evidence="1">
    <location>
        <begin position="438"/>
        <end position="455"/>
    </location>
</feature>
<reference evidence="3 4" key="1">
    <citation type="submission" date="2025-05" db="UniProtKB">
        <authorList>
            <consortium name="RefSeq"/>
        </authorList>
    </citation>
    <scope>IDENTIFICATION</scope>
</reference>
<dbReference type="RefSeq" id="XP_014676303.1">
    <property type="nucleotide sequence ID" value="XM_014820817.1"/>
</dbReference>
<dbReference type="InterPro" id="IPR026169">
    <property type="entry name" value="MIEAP"/>
</dbReference>
<dbReference type="PANTHER" id="PTHR21771">
    <property type="entry name" value="MITOCHONDRIA-EATING PROTEIN-RELATED"/>
    <property type="match status" value="1"/>
</dbReference>
<evidence type="ECO:0000256" key="1">
    <source>
        <dbReference type="SAM" id="MobiDB-lite"/>
    </source>
</evidence>
<feature type="region of interest" description="Disordered" evidence="1">
    <location>
        <begin position="397"/>
        <end position="459"/>
    </location>
</feature>
<proteinExistence type="predicted"/>
<sequence>MEQALRVRAVQTRRSRQPIPFQKLSWRKSPLTKAFVESSMYGMPPPTMTTPPTMPTDDVAPQYNWRPCEMNPALVIRKILVLFEYHRHDEVAHIIRAITDQTLKAIATELPIALFIDGVPRTLPIIDAVYTRVFLSAGVQRFPFNLMQPESVIMQLIRLFAHSDEPSAGQHNAKWTTSDVAACKNVLRIIAQVDPKLPKMLKRRKRALDKALEGLGMHGMVITPDQNLLNLHDALKVEFTNAIRNYRDVLEKLGDLELTKAKMKTRSIGKGTPPVEASHQRLLNLTHGEITERLTKNKIVWTTVEPVLYGSKLPALLNTLKERIETDKEAIYQFSQMRKEAGHLSHNTIVAPILMQYARGFDRILLLLCEVCDDSVSGYHSDSDSGGLNSGSRNTYHSIGLSNGSRGSSENLRTMGSNDSGRGNSLEGSTSKRDAVVGYSGPLGSSSNSSKGIPSVAESSTDSHYSAELGTLKHEVHGLRLELVKSKEVIVKLQQKEHAMIER</sequence>
<dbReference type="Proteomes" id="UP000695022">
    <property type="component" value="Unplaced"/>
</dbReference>
<evidence type="ECO:0000313" key="3">
    <source>
        <dbReference type="RefSeq" id="XP_014676301.1"/>
    </source>
</evidence>
<dbReference type="PANTHER" id="PTHR21771:SF1">
    <property type="entry name" value="MITOCHONDRIA-EATING PROTEIN"/>
    <property type="match status" value="1"/>
</dbReference>
<keyword evidence="2" id="KW-1185">Reference proteome</keyword>
<dbReference type="GeneID" id="106816238"/>
<protein>
    <submittedName>
        <fullName evidence="3">Uncharacterized protein LOC106816238 isoform X1</fullName>
    </submittedName>
    <submittedName>
        <fullName evidence="4">Uncharacterized protein LOC106816238 isoform X3</fullName>
    </submittedName>
</protein>